<feature type="region of interest" description="Disordered" evidence="1">
    <location>
        <begin position="274"/>
        <end position="343"/>
    </location>
</feature>
<accession>A0A166BI68</accession>
<evidence type="ECO:0000313" key="4">
    <source>
        <dbReference type="Proteomes" id="UP000076532"/>
    </source>
</evidence>
<proteinExistence type="predicted"/>
<dbReference type="OrthoDB" id="3268246at2759"/>
<feature type="compositionally biased region" description="Low complexity" evidence="1">
    <location>
        <begin position="279"/>
        <end position="289"/>
    </location>
</feature>
<dbReference type="EMBL" id="KV417644">
    <property type="protein sequence ID" value="KZP12667.1"/>
    <property type="molecule type" value="Genomic_DNA"/>
</dbReference>
<feature type="compositionally biased region" description="Pro residues" evidence="1">
    <location>
        <begin position="290"/>
        <end position="306"/>
    </location>
</feature>
<evidence type="ECO:0000313" key="3">
    <source>
        <dbReference type="EMBL" id="KZP12667.1"/>
    </source>
</evidence>
<dbReference type="GO" id="GO:0006886">
    <property type="term" value="P:intracellular protein transport"/>
    <property type="evidence" value="ECO:0007669"/>
    <property type="project" value="InterPro"/>
</dbReference>
<dbReference type="Pfam" id="PF08506">
    <property type="entry name" value="Cse1"/>
    <property type="match status" value="1"/>
</dbReference>
<evidence type="ECO:0000259" key="2">
    <source>
        <dbReference type="Pfam" id="PF08506"/>
    </source>
</evidence>
<dbReference type="Proteomes" id="UP000076532">
    <property type="component" value="Unassembled WGS sequence"/>
</dbReference>
<name>A0A166BI68_9AGAM</name>
<feature type="domain" description="Exportin-2 central" evidence="2">
    <location>
        <begin position="372"/>
        <end position="406"/>
    </location>
</feature>
<evidence type="ECO:0000256" key="1">
    <source>
        <dbReference type="SAM" id="MobiDB-lite"/>
    </source>
</evidence>
<reference evidence="3 4" key="1">
    <citation type="journal article" date="2016" name="Mol. Biol. Evol.">
        <title>Comparative Genomics of Early-Diverging Mushroom-Forming Fungi Provides Insights into the Origins of Lignocellulose Decay Capabilities.</title>
        <authorList>
            <person name="Nagy L.G."/>
            <person name="Riley R."/>
            <person name="Tritt A."/>
            <person name="Adam C."/>
            <person name="Daum C."/>
            <person name="Floudas D."/>
            <person name="Sun H."/>
            <person name="Yadav J.S."/>
            <person name="Pangilinan J."/>
            <person name="Larsson K.H."/>
            <person name="Matsuura K."/>
            <person name="Barry K."/>
            <person name="Labutti K."/>
            <person name="Kuo R."/>
            <person name="Ohm R.A."/>
            <person name="Bhattacharya S.S."/>
            <person name="Shirouzu T."/>
            <person name="Yoshinaga Y."/>
            <person name="Martin F.M."/>
            <person name="Grigoriev I.V."/>
            <person name="Hibbett D.S."/>
        </authorList>
    </citation>
    <scope>NUCLEOTIDE SEQUENCE [LARGE SCALE GENOMIC DNA]</scope>
    <source>
        <strain evidence="3 4">CBS 109695</strain>
    </source>
</reference>
<dbReference type="InterPro" id="IPR013713">
    <property type="entry name" value="XPO2_central"/>
</dbReference>
<dbReference type="Gene3D" id="1.25.10.10">
    <property type="entry name" value="Leucine-rich Repeat Variant"/>
    <property type="match status" value="1"/>
</dbReference>
<protein>
    <recommendedName>
        <fullName evidence="2">Exportin-2 central domain-containing protein</fullName>
    </recommendedName>
</protein>
<sequence length="411" mass="45428">MAYSTRDSVSAILTAVAKDVQILELYGLGMSFDIPLMPFPRLTDFTTDTYPMGHRIESIETVTSPLYPQLRRWHITNPMELYFYATVAAISKLAPSLIYLRISQIGQICIAGELSDAMGITGHFTHDSALVKTLPPSLQKVYAKPSSYWMGQVLVGDGGSYVVDVGHLEEANQLRDDCFVLLKAHKIAEDLVMGTTTKDWEAAINGEEGCWSIEDKLAHDESIEYEGWSEPELTDEDFDCLSSLVARMNSEASIVGFLCTAYLYRLAEHEIEQFKDDPSSSSVSTSRSPAPAPPRTPTRGTRPPPCSRRSSGGGTRRRRQRGEGPEAYQGTKGKGKGKGKGGDEWKVMDSVKYLLMAVTTRGGTAQTEVGTVEPILQVDAIRYRYTFRNQLTKELPRSVLPLLVRLPGSDN</sequence>
<organism evidence="3 4">
    <name type="scientific">Athelia psychrophila</name>
    <dbReference type="NCBI Taxonomy" id="1759441"/>
    <lineage>
        <taxon>Eukaryota</taxon>
        <taxon>Fungi</taxon>
        <taxon>Dikarya</taxon>
        <taxon>Basidiomycota</taxon>
        <taxon>Agaricomycotina</taxon>
        <taxon>Agaricomycetes</taxon>
        <taxon>Agaricomycetidae</taxon>
        <taxon>Atheliales</taxon>
        <taxon>Atheliaceae</taxon>
        <taxon>Athelia</taxon>
    </lineage>
</organism>
<dbReference type="AlphaFoldDB" id="A0A166BI68"/>
<keyword evidence="4" id="KW-1185">Reference proteome</keyword>
<gene>
    <name evidence="3" type="ORF">FIBSPDRAFT_984632</name>
</gene>
<dbReference type="InterPro" id="IPR011989">
    <property type="entry name" value="ARM-like"/>
</dbReference>